<dbReference type="Proteomes" id="UP000834106">
    <property type="component" value="Chromosome 10"/>
</dbReference>
<dbReference type="Pfam" id="PF01470">
    <property type="entry name" value="Peptidase_C15"/>
    <property type="match status" value="1"/>
</dbReference>
<dbReference type="GO" id="GO:0008234">
    <property type="term" value="F:cysteine-type peptidase activity"/>
    <property type="evidence" value="ECO:0007669"/>
    <property type="project" value="UniProtKB-KW"/>
</dbReference>
<dbReference type="Gene3D" id="3.40.630.20">
    <property type="entry name" value="Peptidase C15, pyroglutamyl peptidase I-like"/>
    <property type="match status" value="1"/>
</dbReference>
<keyword evidence="3" id="KW-0378">Hydrolase</keyword>
<keyword evidence="2" id="KW-0645">Protease</keyword>
<evidence type="ECO:0008006" key="7">
    <source>
        <dbReference type="Google" id="ProtNLM"/>
    </source>
</evidence>
<dbReference type="PANTHER" id="PTHR23402">
    <property type="entry name" value="PROTEASE FAMILY C15 PYROGLUTAMYL-PEPTIDASE I-RELATED"/>
    <property type="match status" value="1"/>
</dbReference>
<evidence type="ECO:0000313" key="5">
    <source>
        <dbReference type="EMBL" id="CAI9770208.1"/>
    </source>
</evidence>
<dbReference type="PANTHER" id="PTHR23402:SF1">
    <property type="entry name" value="PYROGLUTAMYL-PEPTIDASE I"/>
    <property type="match status" value="1"/>
</dbReference>
<name>A0AAD1ZJG4_9LAMI</name>
<keyword evidence="4" id="KW-0788">Thiol protease</keyword>
<dbReference type="InterPro" id="IPR016125">
    <property type="entry name" value="Peptidase_C15-like"/>
</dbReference>
<proteinExistence type="inferred from homology"/>
<accession>A0AAD1ZJG4</accession>
<gene>
    <name evidence="5" type="ORF">FPE_LOCUS17841</name>
</gene>
<evidence type="ECO:0000256" key="4">
    <source>
        <dbReference type="ARBA" id="ARBA00022807"/>
    </source>
</evidence>
<organism evidence="5 6">
    <name type="scientific">Fraxinus pennsylvanica</name>
    <dbReference type="NCBI Taxonomy" id="56036"/>
    <lineage>
        <taxon>Eukaryota</taxon>
        <taxon>Viridiplantae</taxon>
        <taxon>Streptophyta</taxon>
        <taxon>Embryophyta</taxon>
        <taxon>Tracheophyta</taxon>
        <taxon>Spermatophyta</taxon>
        <taxon>Magnoliopsida</taxon>
        <taxon>eudicotyledons</taxon>
        <taxon>Gunneridae</taxon>
        <taxon>Pentapetalae</taxon>
        <taxon>asterids</taxon>
        <taxon>lamiids</taxon>
        <taxon>Lamiales</taxon>
        <taxon>Oleaceae</taxon>
        <taxon>Oleeae</taxon>
        <taxon>Fraxinus</taxon>
    </lineage>
</organism>
<sequence length="157" mass="17655">MNLKVPIVPSDGGISRKRETSLPVEDIAKALAKMGYEVITSDDAGRFVCNYVYYHSLRFAEQNGIKSLFVHVPLFSTVDEETQMQFAASLLEWFNKLCKLCVNLEMHCWPSIGVEVSSLSLSSLMILSEFVSIVRLSMNNLCTFCTNLEQYAKLLSV</sequence>
<evidence type="ECO:0000256" key="3">
    <source>
        <dbReference type="ARBA" id="ARBA00022801"/>
    </source>
</evidence>
<dbReference type="EMBL" id="OU503045">
    <property type="protein sequence ID" value="CAI9770208.1"/>
    <property type="molecule type" value="Genomic_DNA"/>
</dbReference>
<evidence type="ECO:0000313" key="6">
    <source>
        <dbReference type="Proteomes" id="UP000834106"/>
    </source>
</evidence>
<dbReference type="InterPro" id="IPR036440">
    <property type="entry name" value="Peptidase_C15-like_sf"/>
</dbReference>
<dbReference type="AlphaFoldDB" id="A0AAD1ZJG4"/>
<comment type="similarity">
    <text evidence="1">Belongs to the peptidase C15 family.</text>
</comment>
<keyword evidence="6" id="KW-1185">Reference proteome</keyword>
<dbReference type="GO" id="GO:0006508">
    <property type="term" value="P:proteolysis"/>
    <property type="evidence" value="ECO:0007669"/>
    <property type="project" value="UniProtKB-KW"/>
</dbReference>
<protein>
    <recommendedName>
        <fullName evidence="7">Pyrrolidone-carboxylate peptidase</fullName>
    </recommendedName>
</protein>
<evidence type="ECO:0000256" key="2">
    <source>
        <dbReference type="ARBA" id="ARBA00022670"/>
    </source>
</evidence>
<dbReference type="SUPFAM" id="SSF53182">
    <property type="entry name" value="Pyrrolidone carboxyl peptidase (pyroglutamate aminopeptidase)"/>
    <property type="match status" value="1"/>
</dbReference>
<reference evidence="5" key="1">
    <citation type="submission" date="2023-05" db="EMBL/GenBank/DDBJ databases">
        <authorList>
            <person name="Huff M."/>
        </authorList>
    </citation>
    <scope>NUCLEOTIDE SEQUENCE</scope>
</reference>
<evidence type="ECO:0000256" key="1">
    <source>
        <dbReference type="ARBA" id="ARBA00006641"/>
    </source>
</evidence>